<gene>
    <name evidence="2" type="ORF">BBD42_20705</name>
</gene>
<evidence type="ECO:0000313" key="2">
    <source>
        <dbReference type="EMBL" id="ANY70880.1"/>
    </source>
</evidence>
<organism evidence="2">
    <name type="scientific">Paenibacillus sp. BIHB 4019</name>
    <dbReference type="NCBI Taxonomy" id="1870819"/>
    <lineage>
        <taxon>Bacteria</taxon>
        <taxon>Bacillati</taxon>
        <taxon>Bacillota</taxon>
        <taxon>Bacilli</taxon>
        <taxon>Bacillales</taxon>
        <taxon>Paenibacillaceae</taxon>
        <taxon>Paenibacillus</taxon>
    </lineage>
</organism>
<keyword evidence="1" id="KW-0472">Membrane</keyword>
<accession>A0A1B2DT61</accession>
<sequence length="127" mass="13614">MEERHHRALLSDEEINHESRNINEEMAGEFAAGVPVPVSYVPRSESKSEGEDTVRDSTGGTALGWVGLVFAIASWFLWPALMGAAAAVLGFVAYRQGAKGLGSWAVTIGLIAFVLAVVIIPLYRAIT</sequence>
<dbReference type="PANTHER" id="PTHR40040">
    <property type="entry name" value="SMALL HYDROPHOBIC PROTEIN-RELATED"/>
    <property type="match status" value="1"/>
</dbReference>
<evidence type="ECO:0008006" key="3">
    <source>
        <dbReference type="Google" id="ProtNLM"/>
    </source>
</evidence>
<dbReference type="InterPro" id="IPR055338">
    <property type="entry name" value="YqfX-like"/>
</dbReference>
<evidence type="ECO:0000256" key="1">
    <source>
        <dbReference type="SAM" id="Phobius"/>
    </source>
</evidence>
<feature type="transmembrane region" description="Helical" evidence="1">
    <location>
        <begin position="101"/>
        <end position="123"/>
    </location>
</feature>
<feature type="transmembrane region" description="Helical" evidence="1">
    <location>
        <begin position="65"/>
        <end position="94"/>
    </location>
</feature>
<name>A0A1B2DT61_9BACL</name>
<keyword evidence="1" id="KW-0812">Transmembrane</keyword>
<dbReference type="PANTHER" id="PTHR40040:SF1">
    <property type="entry name" value="MEMBRANE PROTEIN"/>
    <property type="match status" value="1"/>
</dbReference>
<protein>
    <recommendedName>
        <fullName evidence="3">DUF4190 domain-containing protein</fullName>
    </recommendedName>
</protein>
<proteinExistence type="predicted"/>
<reference evidence="2" key="1">
    <citation type="submission" date="2016-08" db="EMBL/GenBank/DDBJ databases">
        <title>Complete Genome Seqeunce of Paenibacillus sp. BIHB 4019 from tea rhizoplane.</title>
        <authorList>
            <person name="Thakur R."/>
            <person name="Swarnkar M.K."/>
            <person name="Gulati A."/>
        </authorList>
    </citation>
    <scope>NUCLEOTIDE SEQUENCE [LARGE SCALE GENOMIC DNA]</scope>
    <source>
        <strain evidence="2">BIHB4019</strain>
    </source>
</reference>
<keyword evidence="1" id="KW-1133">Transmembrane helix</keyword>
<dbReference type="EMBL" id="CP016808">
    <property type="protein sequence ID" value="ANY70880.1"/>
    <property type="molecule type" value="Genomic_DNA"/>
</dbReference>
<dbReference type="AlphaFoldDB" id="A0A1B2DT61"/>